<protein>
    <recommendedName>
        <fullName evidence="2">HTH luxR-type domain-containing protein</fullName>
    </recommendedName>
</protein>
<dbReference type="RefSeq" id="WP_070245185.1">
    <property type="nucleotide sequence ID" value="NZ_CP016043.1"/>
</dbReference>
<evidence type="ECO:0000313" key="3">
    <source>
        <dbReference type="EMBL" id="AOV97664.1"/>
    </source>
</evidence>
<evidence type="ECO:0000256" key="1">
    <source>
        <dbReference type="ARBA" id="ARBA00023125"/>
    </source>
</evidence>
<reference evidence="3 4" key="1">
    <citation type="submission" date="2016-06" db="EMBL/GenBank/DDBJ databases">
        <title>Complete genome sequence of Edwardsiella hoshinae ATCC 35051.</title>
        <authorList>
            <person name="Reichley S.R."/>
            <person name="Waldbieser G.C."/>
            <person name="Lawrence M.L."/>
            <person name="Griffin M.J."/>
        </authorList>
    </citation>
    <scope>NUCLEOTIDE SEQUENCE [LARGE SCALE GENOMIC DNA]</scope>
    <source>
        <strain evidence="3 4">ATCC 35051</strain>
    </source>
</reference>
<accession>A0ABN4T0S2</accession>
<dbReference type="EMBL" id="CP016043">
    <property type="protein sequence ID" value="AOV97664.1"/>
    <property type="molecule type" value="Genomic_DNA"/>
</dbReference>
<dbReference type="Gene3D" id="1.10.10.10">
    <property type="entry name" value="Winged helix-like DNA-binding domain superfamily/Winged helix DNA-binding domain"/>
    <property type="match status" value="1"/>
</dbReference>
<dbReference type="InterPro" id="IPR000792">
    <property type="entry name" value="Tscrpt_reg_LuxR_C"/>
</dbReference>
<organism evidence="3 4">
    <name type="scientific">Edwardsiella hoshinae</name>
    <dbReference type="NCBI Taxonomy" id="93378"/>
    <lineage>
        <taxon>Bacteria</taxon>
        <taxon>Pseudomonadati</taxon>
        <taxon>Pseudomonadota</taxon>
        <taxon>Gammaproteobacteria</taxon>
        <taxon>Enterobacterales</taxon>
        <taxon>Hafniaceae</taxon>
        <taxon>Edwardsiella</taxon>
    </lineage>
</organism>
<evidence type="ECO:0000259" key="2">
    <source>
        <dbReference type="Pfam" id="PF00196"/>
    </source>
</evidence>
<feature type="domain" description="HTH luxR-type" evidence="2">
    <location>
        <begin position="194"/>
        <end position="233"/>
    </location>
</feature>
<sequence>MSKGEDQAVRQVARSVLFYGDAWAVTQAVRHVVTVMSPRVTTEIATSVAQLMKLLRQRQQAGVVLCLRPHECVELLDRLREPLRGRAVQIVSETVYYSDLAVLAALGYGTPLALNTLIPWVKAIRGLATGAPQTEYPLAAFMARCQRRWRKGATRQARVRLLEGESRARQQARSGRLVQMIRREGGRWLPQGVSTRQWVIVRCLSEGMSPTAVAARMGVQKKTVSVYKQRVLMLLSGGDRRRERVLFRGIVVKEALQRYLV</sequence>
<gene>
    <name evidence="3" type="ORF">A9798_12360</name>
</gene>
<evidence type="ECO:0000313" key="4">
    <source>
        <dbReference type="Proteomes" id="UP000175893"/>
    </source>
</evidence>
<proteinExistence type="predicted"/>
<name>A0ABN4T0S2_9GAMM</name>
<dbReference type="SUPFAM" id="SSF46894">
    <property type="entry name" value="C-terminal effector domain of the bipartite response regulators"/>
    <property type="match status" value="1"/>
</dbReference>
<dbReference type="Pfam" id="PF00196">
    <property type="entry name" value="GerE"/>
    <property type="match status" value="1"/>
</dbReference>
<dbReference type="InterPro" id="IPR016032">
    <property type="entry name" value="Sig_transdc_resp-reg_C-effctor"/>
</dbReference>
<keyword evidence="4" id="KW-1185">Reference proteome</keyword>
<keyword evidence="1" id="KW-0238">DNA-binding</keyword>
<dbReference type="InterPro" id="IPR036388">
    <property type="entry name" value="WH-like_DNA-bd_sf"/>
</dbReference>
<dbReference type="Proteomes" id="UP000175893">
    <property type="component" value="Chromosome"/>
</dbReference>